<dbReference type="Pfam" id="PF07587">
    <property type="entry name" value="PSD1"/>
    <property type="match status" value="1"/>
</dbReference>
<evidence type="ECO:0000259" key="4">
    <source>
        <dbReference type="Pfam" id="PF07635"/>
    </source>
</evidence>
<feature type="domain" description="Cytochrome C Planctomycete-type" evidence="4">
    <location>
        <begin position="67"/>
        <end position="126"/>
    </location>
</feature>
<feature type="region of interest" description="Disordered" evidence="1">
    <location>
        <begin position="974"/>
        <end position="1014"/>
    </location>
</feature>
<dbReference type="Proteomes" id="UP000541810">
    <property type="component" value="Unassembled WGS sequence"/>
</dbReference>
<dbReference type="PROSITE" id="PS51257">
    <property type="entry name" value="PROKAR_LIPOPROTEIN"/>
    <property type="match status" value="1"/>
</dbReference>
<feature type="domain" description="DUF1549" evidence="2">
    <location>
        <begin position="176"/>
        <end position="382"/>
    </location>
</feature>
<accession>A0A7X0H8P7</accession>
<evidence type="ECO:0000313" key="6">
    <source>
        <dbReference type="Proteomes" id="UP000541810"/>
    </source>
</evidence>
<evidence type="ECO:0000259" key="3">
    <source>
        <dbReference type="Pfam" id="PF07587"/>
    </source>
</evidence>
<dbReference type="EMBL" id="JACHGY010000001">
    <property type="protein sequence ID" value="MBB6431345.1"/>
    <property type="molecule type" value="Genomic_DNA"/>
</dbReference>
<dbReference type="Pfam" id="PF07635">
    <property type="entry name" value="PSCyt1"/>
    <property type="match status" value="1"/>
</dbReference>
<sequence>MNRRLKVMRRIESIVRGTPLLVGVLLVGGWLFVGCSEDAEVSTLPQEPLPETVGFNEHIRPILASNCSACHGGVKKSGGLSFVFRDEAIDQGESGNISIVPGDVSASYLVEKITSDDPIIRMPPPDHGPALSDRQIALVKKWIEQGAEWEEHWAFVKPKRQEIPVLENDTWSRNSIDRFVLAKLRDEGLTPSKEAEKGALLRRVTLDLTGLPPTIEELDAFLADESEHAYEKAVDRLLESPRFGERWATLWLDLARYADSKGLGRDRRRNTIYMYRDWVIRAFNRDMPFDEFTIRQIAGDLLPDATLDDYLATAFHRNSPAEDEGGTDDEEFRVVALMDRVNTTWQVWHGTTMACVQCHSHPYDPIRHDEYFTFMDFLNNTQDGDLFDDRPMMKFPASVEQLEQTGELVSWVREKRRELWSVPADLSEQTPWRWLSGSSSTTNKSHQITYHFEERDGREEFFFEGTPAHIQQTLTSPLPELETPLQAIRLEVLPFDIEAAPHKPSPGFEVQQLAATLIRADGSEQSLAFDRIDLDEPFPMTWANVKKGNGFAALNHIFHDRWAVYRLAEPVEVAQGDRLQLEIHHGRGSARDMMLIRRGAIAVTDDARWREFDSTAEYQDLRTKYINENNQLVEGEQINVPVMIERPDHLRRGTKTFVRGNWTELGEPQTAATPASFHPLPESDEPDRLRMARWLVDNNNPLSARVLVCRFWEQLFGTGIVETLEDFGSVGLPPSHPELLDHLAMQLMHEYDWSMKDLLRYIVTSATYRQDNASTPELNELDPRNRLLARGPRTRLTGEMVRDQVLSVAGVLNEKMYGKPVMPEIPEGGWNPSHPGGGSWNQSDEVASNRRSIYVHWQRSSTYPVFEAFDAPSRDLVTDRRVTSNTPVQPLFTLNDPALFKATRKFARRMQEHPGTLEEQLDHGYRMVTSMPASSNVLSELTKLFSQTEAIYPEQEPALKASWDQQVNAYFQKKRGEQTWRNKQAIRQAEQKNEEPPTDLPDPALIQPGPEDAYDYDAQRSAYDAVAAVLLNLDAALNK</sequence>
<dbReference type="GO" id="GO:0009055">
    <property type="term" value="F:electron transfer activity"/>
    <property type="evidence" value="ECO:0007669"/>
    <property type="project" value="InterPro"/>
</dbReference>
<dbReference type="PANTHER" id="PTHR35889">
    <property type="entry name" value="CYCLOINULO-OLIGOSACCHARIDE FRUCTANOTRANSFERASE-RELATED"/>
    <property type="match status" value="1"/>
</dbReference>
<gene>
    <name evidence="5" type="ORF">HNQ40_003151</name>
</gene>
<proteinExistence type="predicted"/>
<evidence type="ECO:0008006" key="7">
    <source>
        <dbReference type="Google" id="ProtNLM"/>
    </source>
</evidence>
<dbReference type="PANTHER" id="PTHR35889:SF3">
    <property type="entry name" value="F-BOX DOMAIN-CONTAINING PROTEIN"/>
    <property type="match status" value="1"/>
</dbReference>
<organism evidence="5 6">
    <name type="scientific">Algisphaera agarilytica</name>
    <dbReference type="NCBI Taxonomy" id="1385975"/>
    <lineage>
        <taxon>Bacteria</taxon>
        <taxon>Pseudomonadati</taxon>
        <taxon>Planctomycetota</taxon>
        <taxon>Phycisphaerae</taxon>
        <taxon>Phycisphaerales</taxon>
        <taxon>Phycisphaeraceae</taxon>
        <taxon>Algisphaera</taxon>
    </lineage>
</organism>
<comment type="caution">
    <text evidence="5">The sequence shown here is derived from an EMBL/GenBank/DDBJ whole genome shotgun (WGS) entry which is preliminary data.</text>
</comment>
<dbReference type="RefSeq" id="WP_184678822.1">
    <property type="nucleotide sequence ID" value="NZ_JACHGY010000001.1"/>
</dbReference>
<dbReference type="InterPro" id="IPR036909">
    <property type="entry name" value="Cyt_c-like_dom_sf"/>
</dbReference>
<evidence type="ECO:0000259" key="2">
    <source>
        <dbReference type="Pfam" id="PF07583"/>
    </source>
</evidence>
<dbReference type="Pfam" id="PF07583">
    <property type="entry name" value="PSCyt2"/>
    <property type="match status" value="1"/>
</dbReference>
<dbReference type="InterPro" id="IPR011444">
    <property type="entry name" value="DUF1549"/>
</dbReference>
<dbReference type="InterPro" id="IPR022655">
    <property type="entry name" value="DUF1553"/>
</dbReference>
<evidence type="ECO:0000256" key="1">
    <source>
        <dbReference type="SAM" id="MobiDB-lite"/>
    </source>
</evidence>
<feature type="domain" description="DUF1553" evidence="3">
    <location>
        <begin position="687"/>
        <end position="943"/>
    </location>
</feature>
<name>A0A7X0H8P7_9BACT</name>
<dbReference type="GO" id="GO:0020037">
    <property type="term" value="F:heme binding"/>
    <property type="evidence" value="ECO:0007669"/>
    <property type="project" value="InterPro"/>
</dbReference>
<dbReference type="SUPFAM" id="SSF46626">
    <property type="entry name" value="Cytochrome c"/>
    <property type="match status" value="1"/>
</dbReference>
<protein>
    <recommendedName>
        <fullName evidence="7">Planctomycete cytochrome C</fullName>
    </recommendedName>
</protein>
<keyword evidence="6" id="KW-1185">Reference proteome</keyword>
<dbReference type="InterPro" id="IPR011429">
    <property type="entry name" value="Cyt_c_Planctomycete-type"/>
</dbReference>
<evidence type="ECO:0000313" key="5">
    <source>
        <dbReference type="EMBL" id="MBB6431345.1"/>
    </source>
</evidence>
<reference evidence="5 6" key="1">
    <citation type="submission" date="2020-08" db="EMBL/GenBank/DDBJ databases">
        <title>Genomic Encyclopedia of Type Strains, Phase IV (KMG-IV): sequencing the most valuable type-strain genomes for metagenomic binning, comparative biology and taxonomic classification.</title>
        <authorList>
            <person name="Goeker M."/>
        </authorList>
    </citation>
    <scope>NUCLEOTIDE SEQUENCE [LARGE SCALE GENOMIC DNA]</scope>
    <source>
        <strain evidence="5 6">DSM 103725</strain>
    </source>
</reference>
<dbReference type="AlphaFoldDB" id="A0A7X0H8P7"/>